<proteinExistence type="predicted"/>
<accession>A0ABU5SY21</accession>
<sequence length="146" mass="15897">MAKPLRILMLLTAATALLLPQPPPARAGLLRPVLMLLRPQLENQLTRVCVETASAGRADLEKSLLDPCRKLAVPTSKCLIEETDNSGRSLGVLTEMVSGRFGDDSEAVVKRCLARMFGLPTDSLRDMPLRELGKRFGSFGLQEVAP</sequence>
<dbReference type="EMBL" id="JAYGHY010000047">
    <property type="protein sequence ID" value="MEA5443366.1"/>
    <property type="molecule type" value="Genomic_DNA"/>
</dbReference>
<comment type="caution">
    <text evidence="2">The sequence shown here is derived from an EMBL/GenBank/DDBJ whole genome shotgun (WGS) entry which is preliminary data.</text>
</comment>
<organism evidence="2 3">
    <name type="scientific">Cyanobium gracile UHCC 0281</name>
    <dbReference type="NCBI Taxonomy" id="3110309"/>
    <lineage>
        <taxon>Bacteria</taxon>
        <taxon>Bacillati</taxon>
        <taxon>Cyanobacteriota</taxon>
        <taxon>Cyanophyceae</taxon>
        <taxon>Synechococcales</taxon>
        <taxon>Prochlorococcaceae</taxon>
        <taxon>Cyanobium</taxon>
    </lineage>
</organism>
<dbReference type="RefSeq" id="WP_323357362.1">
    <property type="nucleotide sequence ID" value="NZ_JAYGHY010000047.1"/>
</dbReference>
<gene>
    <name evidence="2" type="ORF">VB739_12445</name>
</gene>
<keyword evidence="3" id="KW-1185">Reference proteome</keyword>
<protein>
    <submittedName>
        <fullName evidence="2">Uncharacterized protein</fullName>
    </submittedName>
</protein>
<evidence type="ECO:0000313" key="2">
    <source>
        <dbReference type="EMBL" id="MEA5443366.1"/>
    </source>
</evidence>
<evidence type="ECO:0000313" key="3">
    <source>
        <dbReference type="Proteomes" id="UP001302329"/>
    </source>
</evidence>
<keyword evidence="1" id="KW-0732">Signal</keyword>
<reference evidence="2 3" key="1">
    <citation type="submission" date="2023-12" db="EMBL/GenBank/DDBJ databases">
        <title>Baltic Sea Cyanobacteria.</title>
        <authorList>
            <person name="Delbaje E."/>
            <person name="Fewer D.P."/>
            <person name="Shishido T.K."/>
        </authorList>
    </citation>
    <scope>NUCLEOTIDE SEQUENCE [LARGE SCALE GENOMIC DNA]</scope>
    <source>
        <strain evidence="2 3">UHCC 0281</strain>
    </source>
</reference>
<feature type="signal peptide" evidence="1">
    <location>
        <begin position="1"/>
        <end position="27"/>
    </location>
</feature>
<feature type="chain" id="PRO_5045412016" evidence="1">
    <location>
        <begin position="28"/>
        <end position="146"/>
    </location>
</feature>
<name>A0ABU5SY21_9CYAN</name>
<evidence type="ECO:0000256" key="1">
    <source>
        <dbReference type="SAM" id="SignalP"/>
    </source>
</evidence>
<dbReference type="Proteomes" id="UP001302329">
    <property type="component" value="Unassembled WGS sequence"/>
</dbReference>